<protein>
    <submittedName>
        <fullName evidence="7">Mating type protein 1-2-1</fullName>
    </submittedName>
</protein>
<evidence type="ECO:0000256" key="5">
    <source>
        <dbReference type="SAM" id="MobiDB-lite"/>
    </source>
</evidence>
<dbReference type="GO" id="GO:0030154">
    <property type="term" value="P:cell differentiation"/>
    <property type="evidence" value="ECO:0007669"/>
    <property type="project" value="TreeGrafter"/>
</dbReference>
<dbReference type="GO" id="GO:0000978">
    <property type="term" value="F:RNA polymerase II cis-regulatory region sequence-specific DNA binding"/>
    <property type="evidence" value="ECO:0007669"/>
    <property type="project" value="TreeGrafter"/>
</dbReference>
<dbReference type="InterPro" id="IPR036910">
    <property type="entry name" value="HMG_box_dom_sf"/>
</dbReference>
<evidence type="ECO:0000256" key="3">
    <source>
        <dbReference type="ARBA" id="ARBA00023163"/>
    </source>
</evidence>
<keyword evidence="1" id="KW-0805">Transcription regulation</keyword>
<dbReference type="SUPFAM" id="SSF47095">
    <property type="entry name" value="HMG-box"/>
    <property type="match status" value="1"/>
</dbReference>
<dbReference type="Pfam" id="PF00505">
    <property type="entry name" value="HMG_box"/>
    <property type="match status" value="1"/>
</dbReference>
<evidence type="ECO:0000259" key="6">
    <source>
        <dbReference type="PROSITE" id="PS50118"/>
    </source>
</evidence>
<keyword evidence="2 4" id="KW-0238">DNA-binding</keyword>
<keyword evidence="4" id="KW-0539">Nucleus</keyword>
<evidence type="ECO:0000256" key="4">
    <source>
        <dbReference type="PROSITE-ProRule" id="PRU00267"/>
    </source>
</evidence>
<dbReference type="AlphaFoldDB" id="A0A6M2REI6"/>
<evidence type="ECO:0000313" key="7">
    <source>
        <dbReference type="EMBL" id="QBR99386.1"/>
    </source>
</evidence>
<sequence length="241" mass="27204">MSFHDFNPGQTIAGCMDPSRLQHDILQIAKETLDLQLNSFQSVIAVSQKDYLGLGQEGQAFMAFYMGRIFRKPVMWAKDGMDGNADRWVLGPCEKFVSGPHMIVSVNGIAIVVQRPPSHFLEDASGSEAGAHCTESPEPVCKIKVPRPPNAFILYRKDRHATMKQENSHLSNNDISISLGKKWNSESPAVRQKYTELAKMHKERLLMMYPDYRYTPRKPSEKRHRKPSGQSKKASLAASMR</sequence>
<evidence type="ECO:0000256" key="2">
    <source>
        <dbReference type="ARBA" id="ARBA00023125"/>
    </source>
</evidence>
<proteinExistence type="predicted"/>
<organism evidence="7">
    <name type="scientific">Colletotrichum cigarro</name>
    <dbReference type="NCBI Taxonomy" id="2082202"/>
    <lineage>
        <taxon>Eukaryota</taxon>
        <taxon>Fungi</taxon>
        <taxon>Dikarya</taxon>
        <taxon>Ascomycota</taxon>
        <taxon>Pezizomycotina</taxon>
        <taxon>Sordariomycetes</taxon>
        <taxon>Hypocreomycetidae</taxon>
        <taxon>Glomerellales</taxon>
        <taxon>Glomerellaceae</taxon>
        <taxon>Colletotrichum</taxon>
        <taxon>Colletotrichum gloeosporioides species complex</taxon>
    </lineage>
</organism>
<dbReference type="Gene3D" id="1.10.30.10">
    <property type="entry name" value="High mobility group box domain"/>
    <property type="match status" value="1"/>
</dbReference>
<feature type="domain" description="HMG box" evidence="6">
    <location>
        <begin position="145"/>
        <end position="213"/>
    </location>
</feature>
<dbReference type="SMART" id="SM00398">
    <property type="entry name" value="HMG"/>
    <property type="match status" value="1"/>
</dbReference>
<dbReference type="PANTHER" id="PTHR10270:SF161">
    <property type="entry name" value="SEX-DETERMINING REGION Y PROTEIN"/>
    <property type="match status" value="1"/>
</dbReference>
<dbReference type="CDD" id="cd01389">
    <property type="entry name" value="HMG-box_ROX1-like"/>
    <property type="match status" value="1"/>
</dbReference>
<dbReference type="GO" id="GO:0001228">
    <property type="term" value="F:DNA-binding transcription activator activity, RNA polymerase II-specific"/>
    <property type="evidence" value="ECO:0007669"/>
    <property type="project" value="TreeGrafter"/>
</dbReference>
<dbReference type="InterPro" id="IPR009071">
    <property type="entry name" value="HMG_box_dom"/>
</dbReference>
<dbReference type="PROSITE" id="PS50118">
    <property type="entry name" value="HMG_BOX_2"/>
    <property type="match status" value="1"/>
</dbReference>
<keyword evidence="3" id="KW-0804">Transcription</keyword>
<dbReference type="PANTHER" id="PTHR10270">
    <property type="entry name" value="SOX TRANSCRIPTION FACTOR"/>
    <property type="match status" value="1"/>
</dbReference>
<name>A0A6M2REI6_9PEZI</name>
<accession>A0A6M2REI6</accession>
<dbReference type="FunFam" id="1.10.30.10:FF:000041">
    <property type="entry name" value="HMG box family protein"/>
    <property type="match status" value="1"/>
</dbReference>
<dbReference type="InterPro" id="IPR050140">
    <property type="entry name" value="SRY-related_HMG-box_TF-like"/>
</dbReference>
<dbReference type="GO" id="GO:0005634">
    <property type="term" value="C:nucleus"/>
    <property type="evidence" value="ECO:0007669"/>
    <property type="project" value="UniProtKB-UniRule"/>
</dbReference>
<reference evidence="7" key="1">
    <citation type="submission" date="2018-05" db="EMBL/GenBank/DDBJ databases">
        <title>Pathogenic, evolutionary, cytogenomic and morphological data support the separation between Colletotrichum kahawae and C. cigarrum sp. nov. within the 'gloeosporioides' species complex.</title>
        <authorList>
            <person name="Cabral A."/>
            <person name="Azinheira H.G."/>
            <person name="Talhinhas P."/>
            <person name="Batista D."/>
            <person name="Silva M.C."/>
            <person name="Ramos A.P."/>
            <person name="Oliveira H."/>
            <person name="Varzea V."/>
        </authorList>
    </citation>
    <scope>NUCLEOTIDE SEQUENCE</scope>
    <source>
        <strain evidence="7">PR428</strain>
    </source>
</reference>
<dbReference type="GO" id="GO:0000122">
    <property type="term" value="P:negative regulation of transcription by RNA polymerase II"/>
    <property type="evidence" value="ECO:0007669"/>
    <property type="project" value="TreeGrafter"/>
</dbReference>
<feature type="DNA-binding region" description="HMG box" evidence="4">
    <location>
        <begin position="145"/>
        <end position="213"/>
    </location>
</feature>
<evidence type="ECO:0000256" key="1">
    <source>
        <dbReference type="ARBA" id="ARBA00023015"/>
    </source>
</evidence>
<dbReference type="EMBL" id="MH346085">
    <property type="protein sequence ID" value="QBR99386.1"/>
    <property type="molecule type" value="Genomic_DNA"/>
</dbReference>
<feature type="region of interest" description="Disordered" evidence="5">
    <location>
        <begin position="212"/>
        <end position="241"/>
    </location>
</feature>